<reference evidence="2" key="1">
    <citation type="submission" date="2021-01" db="EMBL/GenBank/DDBJ databases">
        <authorList>
            <person name="Lovell J.T."/>
            <person name="Bentley N."/>
            <person name="Bhattarai G."/>
            <person name="Jenkins J.W."/>
            <person name="Sreedasyam A."/>
            <person name="Alarcon Y."/>
            <person name="Bock C."/>
            <person name="Boston L."/>
            <person name="Carlson J."/>
            <person name="Cervantes K."/>
            <person name="Clermont K."/>
            <person name="Krom N."/>
            <person name="Kubenka K."/>
            <person name="Mamidi S."/>
            <person name="Mattison C."/>
            <person name="Monteros M."/>
            <person name="Pisani C."/>
            <person name="Plott C."/>
            <person name="Rajasekar S."/>
            <person name="Rhein H.S."/>
            <person name="Rohla C."/>
            <person name="Song M."/>
            <person name="Hilaire R.S."/>
            <person name="Shu S."/>
            <person name="Wells L."/>
            <person name="Wang X."/>
            <person name="Webber J."/>
            <person name="Heerema R.J."/>
            <person name="Klein P."/>
            <person name="Conner P."/>
            <person name="Grauke L."/>
            <person name="Grimwood J."/>
            <person name="Schmutz J."/>
            <person name="Randall J.J."/>
        </authorList>
    </citation>
    <scope>NUCLEOTIDE SEQUENCE</scope>
    <source>
        <tissue evidence="2">Leaf</tissue>
    </source>
</reference>
<proteinExistence type="predicted"/>
<dbReference type="AlphaFoldDB" id="A0A922FXR3"/>
<accession>A0A922FXR3</accession>
<feature type="region of interest" description="Disordered" evidence="1">
    <location>
        <begin position="1"/>
        <end position="20"/>
    </location>
</feature>
<evidence type="ECO:0000313" key="3">
    <source>
        <dbReference type="Proteomes" id="UP000811246"/>
    </source>
</evidence>
<evidence type="ECO:0000313" key="2">
    <source>
        <dbReference type="EMBL" id="KAG6730426.1"/>
    </source>
</evidence>
<gene>
    <name evidence="2" type="ORF">I3842_01G079000</name>
</gene>
<protein>
    <submittedName>
        <fullName evidence="2">Uncharacterized protein</fullName>
    </submittedName>
</protein>
<evidence type="ECO:0000256" key="1">
    <source>
        <dbReference type="SAM" id="MobiDB-lite"/>
    </source>
</evidence>
<dbReference type="EMBL" id="CM031825">
    <property type="protein sequence ID" value="KAG6730426.1"/>
    <property type="molecule type" value="Genomic_DNA"/>
</dbReference>
<dbReference type="Proteomes" id="UP000811246">
    <property type="component" value="Chromosome 1"/>
</dbReference>
<comment type="caution">
    <text evidence="2">The sequence shown here is derived from an EMBL/GenBank/DDBJ whole genome shotgun (WGS) entry which is preliminary data.</text>
</comment>
<organism evidence="2 3">
    <name type="scientific">Carya illinoinensis</name>
    <name type="common">Pecan</name>
    <dbReference type="NCBI Taxonomy" id="32201"/>
    <lineage>
        <taxon>Eukaryota</taxon>
        <taxon>Viridiplantae</taxon>
        <taxon>Streptophyta</taxon>
        <taxon>Embryophyta</taxon>
        <taxon>Tracheophyta</taxon>
        <taxon>Spermatophyta</taxon>
        <taxon>Magnoliopsida</taxon>
        <taxon>eudicotyledons</taxon>
        <taxon>Gunneridae</taxon>
        <taxon>Pentapetalae</taxon>
        <taxon>rosids</taxon>
        <taxon>fabids</taxon>
        <taxon>Fagales</taxon>
        <taxon>Juglandaceae</taxon>
        <taxon>Carya</taxon>
    </lineage>
</organism>
<name>A0A922FXR3_CARIL</name>
<sequence length="100" mass="11585">MKLDARDMQKRNSQKDKCNEIENSEKRFGFAMQRRRKCKKGKRKKGKYKIRAEGVCYVEKRVFSSEEAYRSKHHRLKSVLGAESRGSGAATAVAARFRSL</sequence>